<keyword evidence="3" id="KW-1003">Cell membrane</keyword>
<proteinExistence type="inferred from homology"/>
<dbReference type="InterPro" id="IPR035906">
    <property type="entry name" value="MetI-like_sf"/>
</dbReference>
<protein>
    <submittedName>
        <fullName evidence="9">Multiple sugar transport system permease protein</fullName>
    </submittedName>
</protein>
<evidence type="ECO:0000256" key="7">
    <source>
        <dbReference type="RuleBase" id="RU363032"/>
    </source>
</evidence>
<dbReference type="Pfam" id="PF00528">
    <property type="entry name" value="BPD_transp_1"/>
    <property type="match status" value="1"/>
</dbReference>
<dbReference type="SUPFAM" id="SSF161098">
    <property type="entry name" value="MetI-like"/>
    <property type="match status" value="1"/>
</dbReference>
<dbReference type="PANTHER" id="PTHR43005:SF1">
    <property type="entry name" value="SPERMIDINE_PUTRESCINE TRANSPORT SYSTEM PERMEASE PROTEIN"/>
    <property type="match status" value="1"/>
</dbReference>
<keyword evidence="10" id="KW-1185">Reference proteome</keyword>
<evidence type="ECO:0000256" key="6">
    <source>
        <dbReference type="ARBA" id="ARBA00023136"/>
    </source>
</evidence>
<feature type="transmembrane region" description="Helical" evidence="7">
    <location>
        <begin position="127"/>
        <end position="150"/>
    </location>
</feature>
<sequence length="313" mass="35588">MTSISPALAGAQPKKAARKSRLSYRSLQKLTPYLYVSPATLLLVFLMLLPMVTVFRYSLMDNAIMRKDAGFAGFKNYLTIFENPVFWQSLGHTLYFTVMSVVFHLLLGLAFALMLNTQRIDPFIRSILRVLYILPWLFTAVIIAIIWRLLLDPNGVVNSILMTLHIVDFKVEWFSSPKTALHALTFANIWAGYPLYMVSLLAGLQGIPKDLYEAAGIDGANDFEKFWYITIPQLMPVMISISLLDFIWTMQVFPLVWMTTGGGPIYSTEMLSTFTYKLAFAQYEFSAASASAIVILVMSMSVTYFYIKHQQRR</sequence>
<evidence type="ECO:0000256" key="1">
    <source>
        <dbReference type="ARBA" id="ARBA00004651"/>
    </source>
</evidence>
<evidence type="ECO:0000256" key="2">
    <source>
        <dbReference type="ARBA" id="ARBA00022448"/>
    </source>
</evidence>
<dbReference type="RefSeq" id="WP_354556585.1">
    <property type="nucleotide sequence ID" value="NZ_JBEPMB010000003.1"/>
</dbReference>
<dbReference type="InterPro" id="IPR000515">
    <property type="entry name" value="MetI-like"/>
</dbReference>
<evidence type="ECO:0000256" key="4">
    <source>
        <dbReference type="ARBA" id="ARBA00022692"/>
    </source>
</evidence>
<accession>A0ABV2IZZ7</accession>
<feature type="transmembrane region" description="Helical" evidence="7">
    <location>
        <begin position="180"/>
        <end position="205"/>
    </location>
</feature>
<dbReference type="EMBL" id="JBEPMB010000003">
    <property type="protein sequence ID" value="MET3614067.1"/>
    <property type="molecule type" value="Genomic_DNA"/>
</dbReference>
<evidence type="ECO:0000313" key="10">
    <source>
        <dbReference type="Proteomes" id="UP001549047"/>
    </source>
</evidence>
<dbReference type="PANTHER" id="PTHR43005">
    <property type="entry name" value="BLR7065 PROTEIN"/>
    <property type="match status" value="1"/>
</dbReference>
<evidence type="ECO:0000259" key="8">
    <source>
        <dbReference type="PROSITE" id="PS50928"/>
    </source>
</evidence>
<keyword evidence="4 7" id="KW-0812">Transmembrane</keyword>
<comment type="caution">
    <text evidence="9">The sequence shown here is derived from an EMBL/GenBank/DDBJ whole genome shotgun (WGS) entry which is preliminary data.</text>
</comment>
<dbReference type="PROSITE" id="PS50928">
    <property type="entry name" value="ABC_TM1"/>
    <property type="match status" value="1"/>
</dbReference>
<name>A0ABV2IZZ7_9HYPH</name>
<comment type="similarity">
    <text evidence="7">Belongs to the binding-protein-dependent transport system permease family.</text>
</comment>
<feature type="transmembrane region" description="Helical" evidence="7">
    <location>
        <begin position="226"/>
        <end position="248"/>
    </location>
</feature>
<evidence type="ECO:0000256" key="5">
    <source>
        <dbReference type="ARBA" id="ARBA00022989"/>
    </source>
</evidence>
<keyword evidence="2 7" id="KW-0813">Transport</keyword>
<evidence type="ECO:0000256" key="3">
    <source>
        <dbReference type="ARBA" id="ARBA00022475"/>
    </source>
</evidence>
<reference evidence="9 10" key="1">
    <citation type="submission" date="2024-06" db="EMBL/GenBank/DDBJ databases">
        <title>Genomic Encyclopedia of Type Strains, Phase IV (KMG-IV): sequencing the most valuable type-strain genomes for metagenomic binning, comparative biology and taxonomic classification.</title>
        <authorList>
            <person name="Goeker M."/>
        </authorList>
    </citation>
    <scope>NUCLEOTIDE SEQUENCE [LARGE SCALE GENOMIC DNA]</scope>
    <source>
        <strain evidence="9 10">DSM 29780</strain>
    </source>
</reference>
<feature type="domain" description="ABC transmembrane type-1" evidence="8">
    <location>
        <begin position="90"/>
        <end position="306"/>
    </location>
</feature>
<dbReference type="Gene3D" id="1.10.3720.10">
    <property type="entry name" value="MetI-like"/>
    <property type="match status" value="1"/>
</dbReference>
<organism evidence="9 10">
    <name type="scientific">Rhizobium aquaticum</name>
    <dbReference type="NCBI Taxonomy" id="1549636"/>
    <lineage>
        <taxon>Bacteria</taxon>
        <taxon>Pseudomonadati</taxon>
        <taxon>Pseudomonadota</taxon>
        <taxon>Alphaproteobacteria</taxon>
        <taxon>Hyphomicrobiales</taxon>
        <taxon>Rhizobiaceae</taxon>
        <taxon>Rhizobium/Agrobacterium group</taxon>
        <taxon>Rhizobium</taxon>
    </lineage>
</organism>
<feature type="transmembrane region" description="Helical" evidence="7">
    <location>
        <begin position="33"/>
        <end position="55"/>
    </location>
</feature>
<keyword evidence="5 7" id="KW-1133">Transmembrane helix</keyword>
<feature type="transmembrane region" description="Helical" evidence="7">
    <location>
        <begin position="285"/>
        <end position="307"/>
    </location>
</feature>
<gene>
    <name evidence="9" type="ORF">ABID16_002404</name>
</gene>
<comment type="subcellular location">
    <subcellularLocation>
        <location evidence="1 7">Cell membrane</location>
        <topology evidence="1 7">Multi-pass membrane protein</topology>
    </subcellularLocation>
</comment>
<dbReference type="CDD" id="cd06261">
    <property type="entry name" value="TM_PBP2"/>
    <property type="match status" value="1"/>
</dbReference>
<keyword evidence="6 7" id="KW-0472">Membrane</keyword>
<dbReference type="Proteomes" id="UP001549047">
    <property type="component" value="Unassembled WGS sequence"/>
</dbReference>
<keyword evidence="9" id="KW-0762">Sugar transport</keyword>
<evidence type="ECO:0000313" key="9">
    <source>
        <dbReference type="EMBL" id="MET3614067.1"/>
    </source>
</evidence>
<feature type="transmembrane region" description="Helical" evidence="7">
    <location>
        <begin position="94"/>
        <end position="115"/>
    </location>
</feature>